<dbReference type="Pfam" id="PF13365">
    <property type="entry name" value="Trypsin_2"/>
    <property type="match status" value="1"/>
</dbReference>
<name>A0A7J5BA56_9MICO</name>
<dbReference type="InterPro" id="IPR036034">
    <property type="entry name" value="PDZ_sf"/>
</dbReference>
<dbReference type="Pfam" id="PF13180">
    <property type="entry name" value="PDZ_2"/>
    <property type="match status" value="1"/>
</dbReference>
<evidence type="ECO:0000256" key="2">
    <source>
        <dbReference type="ARBA" id="ARBA00022801"/>
    </source>
</evidence>
<feature type="compositionally biased region" description="Polar residues" evidence="3">
    <location>
        <begin position="53"/>
        <end position="67"/>
    </location>
</feature>
<feature type="region of interest" description="Disordered" evidence="3">
    <location>
        <begin position="166"/>
        <end position="224"/>
    </location>
</feature>
<evidence type="ECO:0000256" key="1">
    <source>
        <dbReference type="ARBA" id="ARBA00022670"/>
    </source>
</evidence>
<dbReference type="GO" id="GO:0004252">
    <property type="term" value="F:serine-type endopeptidase activity"/>
    <property type="evidence" value="ECO:0007669"/>
    <property type="project" value="InterPro"/>
</dbReference>
<dbReference type="PANTHER" id="PTHR43343">
    <property type="entry name" value="PEPTIDASE S12"/>
    <property type="match status" value="1"/>
</dbReference>
<dbReference type="PANTHER" id="PTHR43343:SF3">
    <property type="entry name" value="PROTEASE DO-LIKE 8, CHLOROPLASTIC"/>
    <property type="match status" value="1"/>
</dbReference>
<evidence type="ECO:0000313" key="7">
    <source>
        <dbReference type="Proteomes" id="UP000433493"/>
    </source>
</evidence>
<dbReference type="PROSITE" id="PS50106">
    <property type="entry name" value="PDZ"/>
    <property type="match status" value="1"/>
</dbReference>
<protein>
    <submittedName>
        <fullName evidence="6">PDZ domain-containing protein</fullName>
    </submittedName>
</protein>
<feature type="compositionally biased region" description="Polar residues" evidence="3">
    <location>
        <begin position="196"/>
        <end position="210"/>
    </location>
</feature>
<evidence type="ECO:0000259" key="5">
    <source>
        <dbReference type="PROSITE" id="PS50106"/>
    </source>
</evidence>
<keyword evidence="4" id="KW-0472">Membrane</keyword>
<dbReference type="Proteomes" id="UP000433493">
    <property type="component" value="Unassembled WGS sequence"/>
</dbReference>
<dbReference type="SMART" id="SM00228">
    <property type="entry name" value="PDZ"/>
    <property type="match status" value="1"/>
</dbReference>
<dbReference type="SUPFAM" id="SSF50156">
    <property type="entry name" value="PDZ domain-like"/>
    <property type="match status" value="1"/>
</dbReference>
<dbReference type="InterPro" id="IPR051201">
    <property type="entry name" value="Chloro_Bact_Ser_Proteases"/>
</dbReference>
<dbReference type="Gene3D" id="2.40.10.120">
    <property type="match status" value="1"/>
</dbReference>
<feature type="region of interest" description="Disordered" evidence="3">
    <location>
        <begin position="440"/>
        <end position="459"/>
    </location>
</feature>
<dbReference type="RefSeq" id="WP_192497114.1">
    <property type="nucleotide sequence ID" value="NZ_WBKB01000005.1"/>
</dbReference>
<dbReference type="EMBL" id="WBKB01000005">
    <property type="protein sequence ID" value="KAB1642639.1"/>
    <property type="molecule type" value="Genomic_DNA"/>
</dbReference>
<keyword evidence="4" id="KW-0812">Transmembrane</keyword>
<dbReference type="Gene3D" id="2.30.42.10">
    <property type="match status" value="1"/>
</dbReference>
<organism evidence="6 7">
    <name type="scientific">Gulosibacter chungangensis</name>
    <dbReference type="NCBI Taxonomy" id="979746"/>
    <lineage>
        <taxon>Bacteria</taxon>
        <taxon>Bacillati</taxon>
        <taxon>Actinomycetota</taxon>
        <taxon>Actinomycetes</taxon>
        <taxon>Micrococcales</taxon>
        <taxon>Microbacteriaceae</taxon>
        <taxon>Gulosibacter</taxon>
    </lineage>
</organism>
<feature type="compositionally biased region" description="Polar residues" evidence="3">
    <location>
        <begin position="166"/>
        <end position="188"/>
    </location>
</feature>
<accession>A0A7J5BA56</accession>
<proteinExistence type="predicted"/>
<feature type="domain" description="PDZ" evidence="5">
    <location>
        <begin position="420"/>
        <end position="496"/>
    </location>
</feature>
<evidence type="ECO:0000256" key="4">
    <source>
        <dbReference type="SAM" id="Phobius"/>
    </source>
</evidence>
<keyword evidence="2" id="KW-0378">Hydrolase</keyword>
<keyword evidence="4" id="KW-1133">Transmembrane helix</keyword>
<feature type="transmembrane region" description="Helical" evidence="4">
    <location>
        <begin position="136"/>
        <end position="162"/>
    </location>
</feature>
<dbReference type="GO" id="GO:0006508">
    <property type="term" value="P:proteolysis"/>
    <property type="evidence" value="ECO:0007669"/>
    <property type="project" value="UniProtKB-KW"/>
</dbReference>
<feature type="region of interest" description="Disordered" evidence="3">
    <location>
        <begin position="1"/>
        <end position="82"/>
    </location>
</feature>
<evidence type="ECO:0000313" key="6">
    <source>
        <dbReference type="EMBL" id="KAB1642639.1"/>
    </source>
</evidence>
<dbReference type="PRINTS" id="PR00834">
    <property type="entry name" value="PROTEASES2C"/>
</dbReference>
<keyword evidence="7" id="KW-1185">Reference proteome</keyword>
<comment type="caution">
    <text evidence="6">The sequence shown here is derived from an EMBL/GenBank/DDBJ whole genome shotgun (WGS) entry which is preliminary data.</text>
</comment>
<dbReference type="InterPro" id="IPR009003">
    <property type="entry name" value="Peptidase_S1_PA"/>
</dbReference>
<sequence length="535" mass="53196">MNTTSNPEPEQPTPSSGSQAQPSEPTADKNQYENASWQDSAPYPYQQAPELTWQGQSNVTRPYQTVPQYGMDPTADGGFGGAGGYEGGSGGYGSGGYGGSGYGSNPPYGDPGQFAQHPAGAAPAGQAKPASGWKRALVAMGAALALVLAGGFGGVAVGTALADGATQQSTGETPPQWNGGADSQSDSGPTYPWDESQGQGQQQFPNSGGATDSAEIDANPASDSESAGVVIIETVLGYQSAEAAGTGIMLSADGLVLTNNHVIEGSTEIAVTTADGDTYSATVVGTDSTEDVAVLQLDDASNMTTATIDDDDDLAVGDEIAAIGNTAGGGELLSAAGTVTSLDASVTTSSMSRLEATETLTDMIEIDADVVSGDSGGAVLDDEGEVVGMTTAASSGTADITGYAIHIDDALDIAADIVNGVETDTNTIGTPAFLGIALSSETSSQQGQRGQQPGGSQQLSGATIAGVYEDTPAAELGLAAGDTITAIDDVSVSSASELSGLIAEYTPGTEITVTWTTSAGESVSGTTTLMAGPAD</sequence>
<dbReference type="InterPro" id="IPR001478">
    <property type="entry name" value="PDZ"/>
</dbReference>
<feature type="compositionally biased region" description="Polar residues" evidence="3">
    <location>
        <begin position="1"/>
        <end position="25"/>
    </location>
</feature>
<evidence type="ECO:0000256" key="3">
    <source>
        <dbReference type="SAM" id="MobiDB-lite"/>
    </source>
</evidence>
<gene>
    <name evidence="6" type="ORF">F8O05_09235</name>
</gene>
<reference evidence="6 7" key="1">
    <citation type="submission" date="2019-09" db="EMBL/GenBank/DDBJ databases">
        <title>Phylogeny of genus Pseudoclavibacter and closely related genus.</title>
        <authorList>
            <person name="Li Y."/>
        </authorList>
    </citation>
    <scope>NUCLEOTIDE SEQUENCE [LARGE SCALE GENOMIC DNA]</scope>
    <source>
        <strain evidence="6 7">KCTC 13959</strain>
    </source>
</reference>
<dbReference type="AlphaFoldDB" id="A0A7J5BA56"/>
<dbReference type="InterPro" id="IPR001940">
    <property type="entry name" value="Peptidase_S1C"/>
</dbReference>
<keyword evidence="1" id="KW-0645">Protease</keyword>
<dbReference type="SUPFAM" id="SSF50494">
    <property type="entry name" value="Trypsin-like serine proteases"/>
    <property type="match status" value="1"/>
</dbReference>